<proteinExistence type="predicted"/>
<dbReference type="PROSITE" id="PS51257">
    <property type="entry name" value="PROKAR_LIPOPROTEIN"/>
    <property type="match status" value="1"/>
</dbReference>
<evidence type="ECO:0000313" key="1">
    <source>
        <dbReference type="EMBL" id="KAK2960034.1"/>
    </source>
</evidence>
<evidence type="ECO:0000313" key="2">
    <source>
        <dbReference type="Proteomes" id="UP001281761"/>
    </source>
</evidence>
<reference evidence="1 2" key="1">
    <citation type="journal article" date="2022" name="bioRxiv">
        <title>Genomics of Preaxostyla Flagellates Illuminates Evolutionary Transitions and the Path Towards Mitochondrial Loss.</title>
        <authorList>
            <person name="Novak L.V.F."/>
            <person name="Treitli S.C."/>
            <person name="Pyrih J."/>
            <person name="Halakuc P."/>
            <person name="Pipaliya S.V."/>
            <person name="Vacek V."/>
            <person name="Brzon O."/>
            <person name="Soukal P."/>
            <person name="Eme L."/>
            <person name="Dacks J.B."/>
            <person name="Karnkowska A."/>
            <person name="Elias M."/>
            <person name="Hampl V."/>
        </authorList>
    </citation>
    <scope>NUCLEOTIDE SEQUENCE [LARGE SCALE GENOMIC DNA]</scope>
    <source>
        <strain evidence="1">NAU3</strain>
        <tissue evidence="1">Gut</tissue>
    </source>
</reference>
<keyword evidence="2" id="KW-1185">Reference proteome</keyword>
<dbReference type="Proteomes" id="UP001281761">
    <property type="component" value="Unassembled WGS sequence"/>
</dbReference>
<accession>A0ABQ9Y8P6</accession>
<gene>
    <name evidence="1" type="ORF">BLNAU_4917</name>
</gene>
<organism evidence="1 2">
    <name type="scientific">Blattamonas nauphoetae</name>
    <dbReference type="NCBI Taxonomy" id="2049346"/>
    <lineage>
        <taxon>Eukaryota</taxon>
        <taxon>Metamonada</taxon>
        <taxon>Preaxostyla</taxon>
        <taxon>Oxymonadida</taxon>
        <taxon>Blattamonas</taxon>
    </lineage>
</organism>
<sequence>MSRYAHDLKGSFVLSELRVVGCASFFSLASCCGVSVPYVFGVASLSSTIAQDASIHNTQSPVSKSRTQTYYWPCSVVPEWNVTEESSQRSGWG</sequence>
<comment type="caution">
    <text evidence="1">The sequence shown here is derived from an EMBL/GenBank/DDBJ whole genome shotgun (WGS) entry which is preliminary data.</text>
</comment>
<evidence type="ECO:0008006" key="3">
    <source>
        <dbReference type="Google" id="ProtNLM"/>
    </source>
</evidence>
<dbReference type="EMBL" id="JARBJD010000025">
    <property type="protein sequence ID" value="KAK2960034.1"/>
    <property type="molecule type" value="Genomic_DNA"/>
</dbReference>
<name>A0ABQ9Y8P6_9EUKA</name>
<protein>
    <recommendedName>
        <fullName evidence="3">Secreted protein</fullName>
    </recommendedName>
</protein>